<comment type="caution">
    <text evidence="3">The sequence shown here is derived from an EMBL/GenBank/DDBJ whole genome shotgun (WGS) entry which is preliminary data.</text>
</comment>
<organism evidence="3 4">
    <name type="scientific">Vreelandella titanicae BH1</name>
    <dbReference type="NCBI Taxonomy" id="1204738"/>
    <lineage>
        <taxon>Bacteria</taxon>
        <taxon>Pseudomonadati</taxon>
        <taxon>Pseudomonadota</taxon>
        <taxon>Gammaproteobacteria</taxon>
        <taxon>Oceanospirillales</taxon>
        <taxon>Halomonadaceae</taxon>
        <taxon>Vreelandella</taxon>
    </lineage>
</organism>
<dbReference type="PIRSF" id="PIRSF017082">
    <property type="entry name" value="YflP"/>
    <property type="match status" value="1"/>
</dbReference>
<evidence type="ECO:0000256" key="2">
    <source>
        <dbReference type="SAM" id="SignalP"/>
    </source>
</evidence>
<protein>
    <submittedName>
        <fullName evidence="3">Bordetella uptake protein</fullName>
    </submittedName>
</protein>
<reference evidence="3 4" key="1">
    <citation type="journal article" date="2013" name="Genome Announc.">
        <title>Draft Genome of the Marine Gammaproteobacterium Halomonas titanicae.</title>
        <authorList>
            <person name="Sanchez-Porro C."/>
            <person name="de la Haba R.R."/>
            <person name="Cruz-Hernandez N."/>
            <person name="Gonzalez J.M."/>
            <person name="Reyes-Guirao C."/>
            <person name="Navarro-Sampedro L."/>
            <person name="Carballo M."/>
            <person name="Ventosa A."/>
        </authorList>
    </citation>
    <scope>NUCLEOTIDE SEQUENCE [LARGE SCALE GENOMIC DNA]</scope>
    <source>
        <strain evidence="3 4">BH1</strain>
    </source>
</reference>
<dbReference type="PANTHER" id="PTHR42928">
    <property type="entry name" value="TRICARBOXYLATE-BINDING PROTEIN"/>
    <property type="match status" value="1"/>
</dbReference>
<feature type="signal peptide" evidence="2">
    <location>
        <begin position="1"/>
        <end position="40"/>
    </location>
</feature>
<feature type="chain" id="PRO_5004003172" evidence="2">
    <location>
        <begin position="41"/>
        <end position="334"/>
    </location>
</feature>
<keyword evidence="2" id="KW-0732">Signal</keyword>
<dbReference type="Gene3D" id="3.40.190.150">
    <property type="entry name" value="Bordetella uptake gene, domain 1"/>
    <property type="match status" value="1"/>
</dbReference>
<dbReference type="InterPro" id="IPR005064">
    <property type="entry name" value="BUG"/>
</dbReference>
<comment type="similarity">
    <text evidence="1">Belongs to the UPF0065 (bug) family.</text>
</comment>
<proteinExistence type="inferred from homology"/>
<accession>L9UCQ3</accession>
<evidence type="ECO:0000313" key="3">
    <source>
        <dbReference type="EMBL" id="ELY22654.1"/>
    </source>
</evidence>
<dbReference type="CDD" id="cd07012">
    <property type="entry name" value="PBP2_Bug_TTT"/>
    <property type="match status" value="1"/>
</dbReference>
<dbReference type="PANTHER" id="PTHR42928:SF5">
    <property type="entry name" value="BLR1237 PROTEIN"/>
    <property type="match status" value="1"/>
</dbReference>
<sequence length="334" mass="35415">MPASSTTRSEYANMKQRFLSLSLAAVASTSLLVGTSLAQADYPDKPINLVVGYSAGGGTDVMARTVAKYLEEQLGDGATVVVKNMPGAGGQIGFSALASASPDGYTIGTMNLPAALALTYDREADYDVDSFTWLANFVSDPNTLVVPKDSDIASVEDLIAYARDVQGKMPVGLSSLGGNDHFSAIQFAEAADIELNYVPFNGAAQARSALMGGHVAMGTMAYSQTVGFEDELRVLAVLADERLEQATNVPTAKELGFDIEMGSFRGLAAPANLPVDIRSALLGALEDVAEDINFSSDMAQQGNPLSVIYGEDYRALAEAQDELARRTWEETPWK</sequence>
<dbReference type="InterPro" id="IPR042100">
    <property type="entry name" value="Bug_dom1"/>
</dbReference>
<dbReference type="PATRIC" id="fig|1204738.3.peg.421"/>
<dbReference type="Proteomes" id="UP000011651">
    <property type="component" value="Unassembled WGS sequence"/>
</dbReference>
<evidence type="ECO:0000313" key="4">
    <source>
        <dbReference type="Proteomes" id="UP000011651"/>
    </source>
</evidence>
<gene>
    <name evidence="3" type="ORF">HALTITAN_0282</name>
</gene>
<dbReference type="Gene3D" id="3.40.190.10">
    <property type="entry name" value="Periplasmic binding protein-like II"/>
    <property type="match status" value="1"/>
</dbReference>
<name>L9UCQ3_9GAMM</name>
<evidence type="ECO:0000256" key="1">
    <source>
        <dbReference type="ARBA" id="ARBA00006987"/>
    </source>
</evidence>
<dbReference type="AlphaFoldDB" id="L9UCQ3"/>
<dbReference type="Pfam" id="PF03401">
    <property type="entry name" value="TctC"/>
    <property type="match status" value="1"/>
</dbReference>
<dbReference type="SUPFAM" id="SSF53850">
    <property type="entry name" value="Periplasmic binding protein-like II"/>
    <property type="match status" value="1"/>
</dbReference>
<dbReference type="EMBL" id="AOPO01000001">
    <property type="protein sequence ID" value="ELY22654.1"/>
    <property type="molecule type" value="Genomic_DNA"/>
</dbReference>